<organism evidence="13 14">
    <name type="scientific">Tissierella carlieri</name>
    <dbReference type="NCBI Taxonomy" id="689904"/>
    <lineage>
        <taxon>Bacteria</taxon>
        <taxon>Bacillati</taxon>
        <taxon>Bacillota</taxon>
        <taxon>Tissierellia</taxon>
        <taxon>Tissierellales</taxon>
        <taxon>Tissierellaceae</taxon>
        <taxon>Tissierella</taxon>
    </lineage>
</organism>
<keyword evidence="8 11" id="KW-0057">Aromatic amino acid biosynthesis</keyword>
<comment type="similarity">
    <text evidence="3 11">Belongs to the TrpB family.</text>
</comment>
<dbReference type="InterPro" id="IPR006654">
    <property type="entry name" value="Trp_synth_beta"/>
</dbReference>
<evidence type="ECO:0000256" key="8">
    <source>
        <dbReference type="ARBA" id="ARBA00023141"/>
    </source>
</evidence>
<dbReference type="PIRSF" id="PIRSF001413">
    <property type="entry name" value="Trp_syn_beta"/>
    <property type="match status" value="1"/>
</dbReference>
<evidence type="ECO:0000256" key="2">
    <source>
        <dbReference type="ARBA" id="ARBA00004733"/>
    </source>
</evidence>
<keyword evidence="14" id="KW-1185">Reference proteome</keyword>
<dbReference type="PANTHER" id="PTHR48077">
    <property type="entry name" value="TRYPTOPHAN SYNTHASE-RELATED"/>
    <property type="match status" value="1"/>
</dbReference>
<evidence type="ECO:0000313" key="13">
    <source>
        <dbReference type="EMBL" id="MCQ4923957.1"/>
    </source>
</evidence>
<dbReference type="EMBL" id="JANGAC010000009">
    <property type="protein sequence ID" value="MCQ4923957.1"/>
    <property type="molecule type" value="Genomic_DNA"/>
</dbReference>
<gene>
    <name evidence="11 13" type="primary">trpB</name>
    <name evidence="13" type="ORF">NE686_12725</name>
</gene>
<evidence type="ECO:0000256" key="10">
    <source>
        <dbReference type="ARBA" id="ARBA00049047"/>
    </source>
</evidence>
<proteinExistence type="inferred from homology"/>
<keyword evidence="9 11" id="KW-0456">Lyase</keyword>
<evidence type="ECO:0000256" key="7">
    <source>
        <dbReference type="ARBA" id="ARBA00022898"/>
    </source>
</evidence>
<keyword evidence="5 11" id="KW-0028">Amino-acid biosynthesis</keyword>
<name>A0ABT1SDB5_9FIRM</name>
<evidence type="ECO:0000259" key="12">
    <source>
        <dbReference type="Pfam" id="PF00291"/>
    </source>
</evidence>
<comment type="pathway">
    <text evidence="2 11">Amino-acid biosynthesis; L-tryptophan biosynthesis; L-tryptophan from chorismate: step 5/5.</text>
</comment>
<dbReference type="Pfam" id="PF00291">
    <property type="entry name" value="PALP"/>
    <property type="match status" value="1"/>
</dbReference>
<dbReference type="NCBIfam" id="TIGR00263">
    <property type="entry name" value="trpB"/>
    <property type="match status" value="1"/>
</dbReference>
<evidence type="ECO:0000256" key="3">
    <source>
        <dbReference type="ARBA" id="ARBA00009982"/>
    </source>
</evidence>
<evidence type="ECO:0000256" key="6">
    <source>
        <dbReference type="ARBA" id="ARBA00022822"/>
    </source>
</evidence>
<dbReference type="PROSITE" id="PS00168">
    <property type="entry name" value="TRP_SYNTHASE_BETA"/>
    <property type="match status" value="1"/>
</dbReference>
<dbReference type="Proteomes" id="UP001524478">
    <property type="component" value="Unassembled WGS sequence"/>
</dbReference>
<feature type="modified residue" description="N6-(pyridoxal phosphate)lysine" evidence="11">
    <location>
        <position position="84"/>
    </location>
</feature>
<dbReference type="RefSeq" id="WP_256311792.1">
    <property type="nucleotide sequence ID" value="NZ_JANGAC010000009.1"/>
</dbReference>
<reference evidence="13 14" key="1">
    <citation type="submission" date="2022-06" db="EMBL/GenBank/DDBJ databases">
        <title>Isolation of gut microbiota from human fecal samples.</title>
        <authorList>
            <person name="Pamer E.G."/>
            <person name="Barat B."/>
            <person name="Waligurski E."/>
            <person name="Medina S."/>
            <person name="Paddock L."/>
            <person name="Mostad J."/>
        </authorList>
    </citation>
    <scope>NUCLEOTIDE SEQUENCE [LARGE SCALE GENOMIC DNA]</scope>
    <source>
        <strain evidence="13 14">DFI.7.95</strain>
    </source>
</reference>
<dbReference type="SUPFAM" id="SSF53686">
    <property type="entry name" value="Tryptophan synthase beta subunit-like PLP-dependent enzymes"/>
    <property type="match status" value="1"/>
</dbReference>
<dbReference type="CDD" id="cd06446">
    <property type="entry name" value="Trp-synth_B"/>
    <property type="match status" value="1"/>
</dbReference>
<sequence>MNTRFGQFGGQFVPETLMNPLIELEKSFISIKDDEYFKKEYMYYCQEYSGRPTPLYYAENLTKKLGGGKIYLKREDLNHTGAHKINNVIGQVLLARRMGKKKIIAETGAGQHGVATATICAIFDISCEVFMGEEDIKRQGLNVLKMKMLGAKINSVSSGTRTLKDATNEAIRHWVTNPEDTFYVIGSVVGPHPYPTMVRNFQRIIGDEVKEQIMKKEGRLPDYLVACVGGGSNAMGLFYPFIEEKVEMYGVEAGGKGIDTEYHAASISKGRLGIIHGMMTYLLQDENGQIKPVHSISAGLDYPGIGPEHAYFHSINRIKYVAINDNEAIKAFRYLTKTEGIIPALESAHAIAHLMKLARQIDKEDIIVVNLSGRGDKDIDTLFNVLGEFEDGQ</sequence>
<dbReference type="PANTHER" id="PTHR48077:SF3">
    <property type="entry name" value="TRYPTOPHAN SYNTHASE"/>
    <property type="match status" value="1"/>
</dbReference>
<dbReference type="InterPro" id="IPR036052">
    <property type="entry name" value="TrpB-like_PALP_sf"/>
</dbReference>
<evidence type="ECO:0000256" key="4">
    <source>
        <dbReference type="ARBA" id="ARBA00011270"/>
    </source>
</evidence>
<comment type="caution">
    <text evidence="13">The sequence shown here is derived from an EMBL/GenBank/DDBJ whole genome shotgun (WGS) entry which is preliminary data.</text>
</comment>
<dbReference type="InterPro" id="IPR001926">
    <property type="entry name" value="TrpB-like_PALP"/>
</dbReference>
<evidence type="ECO:0000256" key="5">
    <source>
        <dbReference type="ARBA" id="ARBA00022605"/>
    </source>
</evidence>
<dbReference type="InterPro" id="IPR023026">
    <property type="entry name" value="Trp_synth_beta/beta-like"/>
</dbReference>
<dbReference type="InterPro" id="IPR006653">
    <property type="entry name" value="Trp_synth_b_CS"/>
</dbReference>
<comment type="catalytic activity">
    <reaction evidence="10 11">
        <text>(1S,2R)-1-C-(indol-3-yl)glycerol 3-phosphate + L-serine = D-glyceraldehyde 3-phosphate + L-tryptophan + H2O</text>
        <dbReference type="Rhea" id="RHEA:10532"/>
        <dbReference type="ChEBI" id="CHEBI:15377"/>
        <dbReference type="ChEBI" id="CHEBI:33384"/>
        <dbReference type="ChEBI" id="CHEBI:57912"/>
        <dbReference type="ChEBI" id="CHEBI:58866"/>
        <dbReference type="ChEBI" id="CHEBI:59776"/>
        <dbReference type="EC" id="4.2.1.20"/>
    </reaction>
</comment>
<comment type="function">
    <text evidence="11">The beta subunit is responsible for the synthesis of L-tryptophan from indole and L-serine.</text>
</comment>
<evidence type="ECO:0000313" key="14">
    <source>
        <dbReference type="Proteomes" id="UP001524478"/>
    </source>
</evidence>
<evidence type="ECO:0000256" key="1">
    <source>
        <dbReference type="ARBA" id="ARBA00001933"/>
    </source>
</evidence>
<dbReference type="GO" id="GO:0004834">
    <property type="term" value="F:tryptophan synthase activity"/>
    <property type="evidence" value="ECO:0007669"/>
    <property type="project" value="UniProtKB-EC"/>
</dbReference>
<comment type="cofactor">
    <cofactor evidence="1 11">
        <name>pyridoxal 5'-phosphate</name>
        <dbReference type="ChEBI" id="CHEBI:597326"/>
    </cofactor>
</comment>
<evidence type="ECO:0000256" key="11">
    <source>
        <dbReference type="HAMAP-Rule" id="MF_00133"/>
    </source>
</evidence>
<accession>A0ABT1SDB5</accession>
<keyword evidence="6 11" id="KW-0822">Tryptophan biosynthesis</keyword>
<dbReference type="Gene3D" id="3.40.50.1100">
    <property type="match status" value="2"/>
</dbReference>
<protein>
    <recommendedName>
        <fullName evidence="11">Tryptophan synthase beta chain</fullName>
        <ecNumber evidence="11">4.2.1.20</ecNumber>
    </recommendedName>
</protein>
<feature type="domain" description="Tryptophan synthase beta chain-like PALP" evidence="12">
    <location>
        <begin position="50"/>
        <end position="373"/>
    </location>
</feature>
<dbReference type="HAMAP" id="MF_00133">
    <property type="entry name" value="Trp_synth_beta"/>
    <property type="match status" value="1"/>
</dbReference>
<evidence type="ECO:0000256" key="9">
    <source>
        <dbReference type="ARBA" id="ARBA00023239"/>
    </source>
</evidence>
<keyword evidence="7 11" id="KW-0663">Pyridoxal phosphate</keyword>
<comment type="subunit">
    <text evidence="4 11">Tetramer of two alpha and two beta chains.</text>
</comment>
<dbReference type="EC" id="4.2.1.20" evidence="11"/>